<comment type="caution">
    <text evidence="2">The sequence shown here is derived from an EMBL/GenBank/DDBJ whole genome shotgun (WGS) entry which is preliminary data.</text>
</comment>
<name>A0A367ZRH7_9BACT</name>
<dbReference type="GO" id="GO:0016301">
    <property type="term" value="F:kinase activity"/>
    <property type="evidence" value="ECO:0007669"/>
    <property type="project" value="UniProtKB-KW"/>
</dbReference>
<dbReference type="EMBL" id="QOQW01000009">
    <property type="protein sequence ID" value="RCK79941.1"/>
    <property type="molecule type" value="Genomic_DNA"/>
</dbReference>
<dbReference type="Gene3D" id="3.30.1490.20">
    <property type="entry name" value="ATP-grasp fold, A domain"/>
    <property type="match status" value="1"/>
</dbReference>
<proteinExistence type="predicted"/>
<evidence type="ECO:0000313" key="2">
    <source>
        <dbReference type="EMBL" id="RCK79941.1"/>
    </source>
</evidence>
<dbReference type="Pfam" id="PF01326">
    <property type="entry name" value="PPDK_N"/>
    <property type="match status" value="1"/>
</dbReference>
<dbReference type="InterPro" id="IPR011006">
    <property type="entry name" value="CheY-like_superfamily"/>
</dbReference>
<dbReference type="SUPFAM" id="SSF52172">
    <property type="entry name" value="CheY-like"/>
    <property type="match status" value="2"/>
</dbReference>
<evidence type="ECO:0000313" key="3">
    <source>
        <dbReference type="Proteomes" id="UP000252355"/>
    </source>
</evidence>
<dbReference type="Gene3D" id="3.40.50.2300">
    <property type="match status" value="1"/>
</dbReference>
<reference evidence="2 3" key="1">
    <citation type="submission" date="2018-05" db="EMBL/GenBank/DDBJ databases">
        <title>A metagenomic window into the 2 km-deep terrestrial subsurface aquifer revealed taxonomically and functionally diverse microbial community comprising novel uncultured bacterial lineages.</title>
        <authorList>
            <person name="Kadnikov V.V."/>
            <person name="Mardanov A.V."/>
            <person name="Beletsky A.V."/>
            <person name="Banks D."/>
            <person name="Pimenov N.V."/>
            <person name="Frank Y.A."/>
            <person name="Karnachuk O.V."/>
            <person name="Ravin N.V."/>
        </authorList>
    </citation>
    <scope>NUCLEOTIDE SEQUENCE [LARGE SCALE GENOMIC DNA]</scope>
    <source>
        <strain evidence="2">BY5</strain>
    </source>
</reference>
<dbReference type="GO" id="GO:0005524">
    <property type="term" value="F:ATP binding"/>
    <property type="evidence" value="ECO:0007669"/>
    <property type="project" value="InterPro"/>
</dbReference>
<dbReference type="InterPro" id="IPR002192">
    <property type="entry name" value="PPDK_AMP/ATP-bd"/>
</dbReference>
<keyword evidence="2" id="KW-0418">Kinase</keyword>
<dbReference type="Proteomes" id="UP000252355">
    <property type="component" value="Unassembled WGS sequence"/>
</dbReference>
<organism evidence="2 3">
    <name type="scientific">Candidatus Ozemobacter sibiricus</name>
    <dbReference type="NCBI Taxonomy" id="2268124"/>
    <lineage>
        <taxon>Bacteria</taxon>
        <taxon>Candidatus Ozemobacteria</taxon>
        <taxon>Candidatus Ozemobacterales</taxon>
        <taxon>Candidatus Ozemobacteraceae</taxon>
        <taxon>Candidatus Ozemobacter</taxon>
    </lineage>
</organism>
<keyword evidence="2" id="KW-0670">Pyruvate</keyword>
<evidence type="ECO:0000259" key="1">
    <source>
        <dbReference type="Pfam" id="PF01326"/>
    </source>
</evidence>
<protein>
    <submittedName>
        <fullName evidence="2">Phosphoenolpyruvate synthase / Pyruvate phosphate dikinase</fullName>
    </submittedName>
</protein>
<dbReference type="AlphaFoldDB" id="A0A367ZRH7"/>
<sequence>MDDDPTFVEATAMSPINDSFRKYTSNRDILHDLMPLRMREILLVAPPYDAFSLEHDAPLSEVIYDEYNQLNLANAPRITSVSSEEAAVQRMQGRRFDLVIVLSRVHRVDWRSLTTRLRAIDPQIPILLLLNDNAEIGFFDQNHHLLAGFDNVFVWNGNSEIFLAMVKLVEDRFNVANDTRIGLVRVILLVEDSIRYYSRYLPVLYREIVKQTYRLIVEEHLDEMRKILRLRARPKVLMASTFEEAMAIYERYRDYLLCVISDVAYPRGGAIDELAGVELIRQVRRQSPNLPVLLQSSNPGNARLAEEIGAGFIDKNSESLADDLASFFYHKLGFGHFIFRDNTGRELARATTLPELKECLSRIPAESVLYHASRDHFSAWLMARGEIAIAQVVFDAKVDDFSSAEDLRRFLVDVGEHVMRRNVTGQVVPFDEAYLGDAWDRSIIRLAKGSLGGKGRGISFVNALLADLQLDQQFPGVEIRIPRTAVIGVDEFAAFLHDNKLYKLVLECQDYDAVKRRFLMGNLTPDLVLRLQRYLDRARYPLAIRSSGMLEDSQSHPLAGLYQTFFLPNNDPDPAIRLQQVMEAIKLVYASVYSPAARAYFEAIGFKIEEERMAIVLQEVVGDRHGSRFYPHISGVAQSYNFYPVGYLEPGDGVAQIALGLGRYVVGGEPSFRFCPAYPDVDLTPPSQQAKFAQTHFYALALDRRHPDLFAGDGATLATLPVEAAAADGTLDHLVSTWDYREERLRIGMSGVEGVRVLNFAPILKLQAFPLAPILQAMLGHIKTAMDTPVEIEFAVDLGPRERRPPTFHLLQIKHLGLDERDCGIDLAAVGGEDLFLLTDKCLGNGVDLTLQDIVWVDPERFDRARMPEMAAEVAELNEKLKREGRKYLLLGPGRWGTRDRWLGIPVGWAQISQARAIVEFEIEGFAVEASQGSHFFHNITSMNIGYFTVPLRSPPCRLDWEWLRAQPVMQRTAHLVHTRTPHSLPLVMDGRRRLAALFKKPRTF</sequence>
<dbReference type="SUPFAM" id="SSF56059">
    <property type="entry name" value="Glutathione synthetase ATP-binding domain-like"/>
    <property type="match status" value="1"/>
</dbReference>
<feature type="domain" description="Pyruvate phosphate dikinase AMP/ATP-binding" evidence="1">
    <location>
        <begin position="450"/>
        <end position="814"/>
    </location>
</feature>
<keyword evidence="2" id="KW-0808">Transferase</keyword>
<gene>
    <name evidence="2" type="ORF">OZSIB_3810</name>
</gene>
<accession>A0A367ZRH7</accession>
<dbReference type="InterPro" id="IPR013815">
    <property type="entry name" value="ATP_grasp_subdomain_1"/>
</dbReference>